<sequence length="517" mass="56948">MARESAGTGSLEEGEPTDTPREPKASSTKPSSLRVSPISSVAPSTSELRLHSSDPSVAVQIAMDALKLPVGYQAAIDALDQLAKTSAAIEHATKLPVGYQAAIDALDQFAKTSAAIEHATKLPTGYQAAIDALDQFAKTSAAIEHATQLPTDYQAATDRLKQLTGSLSVQIPLKPMPTSLKRLGDIYTRPALGDWTEALDRTLGPAASPKPRRLRTAATFFAAFETQIHSLPEILRALAVMQEKNSRLRLVWRGQQDANWSVDSSLTRRLRADGHELGEEQMIAVERFQMAATDRWANPRTQGDLDFLAELQHEGVPTRLIDVSLDPEVAVWFAVQESEEQEDSDARLLAWGRSAAPKRNSQVEEPLTVPAVGGEAFWHSWRDKETRLRNQWGTGKAVPSWQPATLNERMRAQRAAFLFDADPIIDSALLEMFNKRLNDDWQADEISGATRVIGFPSPHDKRAESNSARIVPMFSLRIMAAAKPQIRSYLKSKGLVEESIYPDRAGLISYLRRMGAQ</sequence>
<reference evidence="3 4" key="1">
    <citation type="submission" date="2017-04" db="EMBL/GenBank/DDBJ databases">
        <title>Comparative genome analysis of Subtercola boreus.</title>
        <authorList>
            <person name="Cho Y.-J."/>
            <person name="Cho A."/>
            <person name="Kim O.-S."/>
            <person name="Lee J.-I."/>
        </authorList>
    </citation>
    <scope>NUCLEOTIDE SEQUENCE [LARGE SCALE GENOMIC DNA]</scope>
    <source>
        <strain evidence="3 4">P27479</strain>
    </source>
</reference>
<evidence type="ECO:0000259" key="2">
    <source>
        <dbReference type="SMART" id="SM00901"/>
    </source>
</evidence>
<feature type="region of interest" description="Disordered" evidence="1">
    <location>
        <begin position="1"/>
        <end position="52"/>
    </location>
</feature>
<proteinExistence type="predicted"/>
<dbReference type="InterPro" id="IPR014966">
    <property type="entry name" value="FRG-dom"/>
</dbReference>
<comment type="caution">
    <text evidence="3">The sequence shown here is derived from an EMBL/GenBank/DDBJ whole genome shotgun (WGS) entry which is preliminary data.</text>
</comment>
<dbReference type="SMART" id="SM00901">
    <property type="entry name" value="FRG"/>
    <property type="match status" value="1"/>
</dbReference>
<dbReference type="Pfam" id="PF08867">
    <property type="entry name" value="FRG"/>
    <property type="match status" value="1"/>
</dbReference>
<organism evidence="3 4">
    <name type="scientific">Subtercola boreus</name>
    <dbReference type="NCBI Taxonomy" id="120213"/>
    <lineage>
        <taxon>Bacteria</taxon>
        <taxon>Bacillati</taxon>
        <taxon>Actinomycetota</taxon>
        <taxon>Actinomycetes</taxon>
        <taxon>Micrococcales</taxon>
        <taxon>Microbacteriaceae</taxon>
        <taxon>Subtercola</taxon>
    </lineage>
</organism>
<dbReference type="OrthoDB" id="9816036at2"/>
<protein>
    <recommendedName>
        <fullName evidence="2">FRG domain-containing protein</fullName>
    </recommendedName>
</protein>
<feature type="domain" description="FRG" evidence="2">
    <location>
        <begin position="246"/>
        <end position="349"/>
    </location>
</feature>
<evidence type="ECO:0000256" key="1">
    <source>
        <dbReference type="SAM" id="MobiDB-lite"/>
    </source>
</evidence>
<dbReference type="EMBL" id="NBXB01000047">
    <property type="protein sequence ID" value="RFA11814.1"/>
    <property type="molecule type" value="Genomic_DNA"/>
</dbReference>
<evidence type="ECO:0000313" key="4">
    <source>
        <dbReference type="Proteomes" id="UP000256541"/>
    </source>
</evidence>
<evidence type="ECO:0000313" key="3">
    <source>
        <dbReference type="EMBL" id="RFA11814.1"/>
    </source>
</evidence>
<name>A0A3E0VP70_9MICO</name>
<accession>A0A3E0VP70</accession>
<dbReference type="Proteomes" id="UP000256541">
    <property type="component" value="Unassembled WGS sequence"/>
</dbReference>
<feature type="compositionally biased region" description="Polar residues" evidence="1">
    <location>
        <begin position="25"/>
        <end position="47"/>
    </location>
</feature>
<dbReference type="AlphaFoldDB" id="A0A3E0VP70"/>
<gene>
    <name evidence="3" type="ORF">B7R22_17640</name>
</gene>